<name>A0A4R4ZLF2_9ACTN</name>
<feature type="signal peptide" evidence="2">
    <location>
        <begin position="1"/>
        <end position="24"/>
    </location>
</feature>
<proteinExistence type="predicted"/>
<evidence type="ECO:0000313" key="4">
    <source>
        <dbReference type="Proteomes" id="UP000295124"/>
    </source>
</evidence>
<feature type="region of interest" description="Disordered" evidence="1">
    <location>
        <begin position="102"/>
        <end position="144"/>
    </location>
</feature>
<dbReference type="RefSeq" id="WP_132167746.1">
    <property type="nucleotide sequence ID" value="NZ_SMKX01000033.1"/>
</dbReference>
<evidence type="ECO:0000313" key="3">
    <source>
        <dbReference type="EMBL" id="TDD59628.1"/>
    </source>
</evidence>
<feature type="compositionally biased region" description="Basic and acidic residues" evidence="1">
    <location>
        <begin position="111"/>
        <end position="144"/>
    </location>
</feature>
<evidence type="ECO:0008006" key="5">
    <source>
        <dbReference type="Google" id="ProtNLM"/>
    </source>
</evidence>
<dbReference type="AlphaFoldDB" id="A0A4R4ZLF2"/>
<dbReference type="OrthoDB" id="9979725at2"/>
<feature type="region of interest" description="Disordered" evidence="1">
    <location>
        <begin position="26"/>
        <end position="52"/>
    </location>
</feature>
<evidence type="ECO:0000256" key="1">
    <source>
        <dbReference type="SAM" id="MobiDB-lite"/>
    </source>
</evidence>
<dbReference type="EMBL" id="SMKX01000033">
    <property type="protein sequence ID" value="TDD59628.1"/>
    <property type="molecule type" value="Genomic_DNA"/>
</dbReference>
<dbReference type="Gene3D" id="3.10.450.40">
    <property type="match status" value="1"/>
</dbReference>
<comment type="caution">
    <text evidence="3">The sequence shown here is derived from an EMBL/GenBank/DDBJ whole genome shotgun (WGS) entry which is preliminary data.</text>
</comment>
<dbReference type="Proteomes" id="UP000295124">
    <property type="component" value="Unassembled WGS sequence"/>
</dbReference>
<keyword evidence="2" id="KW-0732">Signal</keyword>
<feature type="chain" id="PRO_5038557645" description="PepSY domain-containing protein" evidence="2">
    <location>
        <begin position="25"/>
        <end position="144"/>
    </location>
</feature>
<organism evidence="3 4">
    <name type="scientific">Kribbella antibiotica</name>
    <dbReference type="NCBI Taxonomy" id="190195"/>
    <lineage>
        <taxon>Bacteria</taxon>
        <taxon>Bacillati</taxon>
        <taxon>Actinomycetota</taxon>
        <taxon>Actinomycetes</taxon>
        <taxon>Propionibacteriales</taxon>
        <taxon>Kribbellaceae</taxon>
        <taxon>Kribbella</taxon>
    </lineage>
</organism>
<reference evidence="3 4" key="1">
    <citation type="submission" date="2019-03" db="EMBL/GenBank/DDBJ databases">
        <title>Draft genome sequences of novel Actinobacteria.</title>
        <authorList>
            <person name="Sahin N."/>
            <person name="Ay H."/>
            <person name="Saygin H."/>
        </authorList>
    </citation>
    <scope>NUCLEOTIDE SEQUENCE [LARGE SCALE GENOMIC DNA]</scope>
    <source>
        <strain evidence="3 4">JCM 13523</strain>
    </source>
</reference>
<sequence>MKRLALIATTAVVLTAGGVATAYAVQSDNTPTTSPTSSPSASSSTGVPTGSLTAAKAVEQALKDVPGGVVTDVDWDNPNWELDVHTTAGWRELSYDANGKLLSNRVDNNNSDDRADDRTDDHGDDSGRDSADDRNDDRPGHDDN</sequence>
<gene>
    <name evidence="3" type="ORF">E1263_14150</name>
</gene>
<evidence type="ECO:0000256" key="2">
    <source>
        <dbReference type="SAM" id="SignalP"/>
    </source>
</evidence>
<feature type="compositionally biased region" description="Low complexity" evidence="1">
    <location>
        <begin position="26"/>
        <end position="51"/>
    </location>
</feature>
<protein>
    <recommendedName>
        <fullName evidence="5">PepSY domain-containing protein</fullName>
    </recommendedName>
</protein>
<keyword evidence="4" id="KW-1185">Reference proteome</keyword>
<accession>A0A4R4ZLF2</accession>